<proteinExistence type="predicted"/>
<accession>A0A392TMJ3</accession>
<feature type="non-terminal residue" evidence="1">
    <location>
        <position position="1"/>
    </location>
</feature>
<protein>
    <submittedName>
        <fullName evidence="1">Uncharacterized protein</fullName>
    </submittedName>
</protein>
<dbReference type="Proteomes" id="UP000265520">
    <property type="component" value="Unassembled WGS sequence"/>
</dbReference>
<name>A0A392TMJ3_9FABA</name>
<evidence type="ECO:0000313" key="1">
    <source>
        <dbReference type="EMBL" id="MCI61356.1"/>
    </source>
</evidence>
<evidence type="ECO:0000313" key="2">
    <source>
        <dbReference type="Proteomes" id="UP000265520"/>
    </source>
</evidence>
<dbReference type="AlphaFoldDB" id="A0A392TMJ3"/>
<keyword evidence="2" id="KW-1185">Reference proteome</keyword>
<dbReference type="EMBL" id="LXQA010598380">
    <property type="protein sequence ID" value="MCI61356.1"/>
    <property type="molecule type" value="Genomic_DNA"/>
</dbReference>
<comment type="caution">
    <text evidence="1">The sequence shown here is derived from an EMBL/GenBank/DDBJ whole genome shotgun (WGS) entry which is preliminary data.</text>
</comment>
<sequence length="32" mass="3167">TAPLRVAGIPPGSPGIDYYGVGSTLVVSVPIL</sequence>
<organism evidence="1 2">
    <name type="scientific">Trifolium medium</name>
    <dbReference type="NCBI Taxonomy" id="97028"/>
    <lineage>
        <taxon>Eukaryota</taxon>
        <taxon>Viridiplantae</taxon>
        <taxon>Streptophyta</taxon>
        <taxon>Embryophyta</taxon>
        <taxon>Tracheophyta</taxon>
        <taxon>Spermatophyta</taxon>
        <taxon>Magnoliopsida</taxon>
        <taxon>eudicotyledons</taxon>
        <taxon>Gunneridae</taxon>
        <taxon>Pentapetalae</taxon>
        <taxon>rosids</taxon>
        <taxon>fabids</taxon>
        <taxon>Fabales</taxon>
        <taxon>Fabaceae</taxon>
        <taxon>Papilionoideae</taxon>
        <taxon>50 kb inversion clade</taxon>
        <taxon>NPAAA clade</taxon>
        <taxon>Hologalegina</taxon>
        <taxon>IRL clade</taxon>
        <taxon>Trifolieae</taxon>
        <taxon>Trifolium</taxon>
    </lineage>
</organism>
<reference evidence="1 2" key="1">
    <citation type="journal article" date="2018" name="Front. Plant Sci.">
        <title>Red Clover (Trifolium pratense) and Zigzag Clover (T. medium) - A Picture of Genomic Similarities and Differences.</title>
        <authorList>
            <person name="Dluhosova J."/>
            <person name="Istvanek J."/>
            <person name="Nedelnik J."/>
            <person name="Repkova J."/>
        </authorList>
    </citation>
    <scope>NUCLEOTIDE SEQUENCE [LARGE SCALE GENOMIC DNA]</scope>
    <source>
        <strain evidence="2">cv. 10/8</strain>
        <tissue evidence="1">Leaf</tissue>
    </source>
</reference>